<protein>
    <submittedName>
        <fullName evidence="1">Uncharacterized protein</fullName>
    </submittedName>
</protein>
<gene>
    <name evidence="1" type="ORF">N5J23_18125</name>
</gene>
<comment type="caution">
    <text evidence="1">The sequence shown here is derived from an EMBL/GenBank/DDBJ whole genome shotgun (WGS) entry which is preliminary data.</text>
</comment>
<evidence type="ECO:0000313" key="2">
    <source>
        <dbReference type="Proteomes" id="UP001161294"/>
    </source>
</evidence>
<dbReference type="Proteomes" id="UP001161294">
    <property type="component" value="Unassembled WGS sequence"/>
</dbReference>
<sequence length="133" mass="14830">MTTNSITLTATRVHEIFSDCMPREGEDESRLVRINVFKNYAICNVDRLNAHKDEIALMLQELPISFQANGGGGMSLGHAAMDKHGNQWAREHLDLETLFALGLGVSKVGLMFPPEKWKLLPGGMPYYVVNNNN</sequence>
<accession>A0AA42W4X6</accession>
<name>A0AA42W4X6_9BURK</name>
<reference evidence="1" key="1">
    <citation type="submission" date="2022-09" db="EMBL/GenBank/DDBJ databases">
        <title>Intensive care unit water sources are persistently colonized with multi-drug resistant bacteria and are the site of extensive horizontal gene transfer of antibiotic resistance genes.</title>
        <authorList>
            <person name="Diorio-Toth L."/>
        </authorList>
    </citation>
    <scope>NUCLEOTIDE SEQUENCE</scope>
    <source>
        <strain evidence="1">GD03686</strain>
    </source>
</reference>
<dbReference type="EMBL" id="JAOCJW010000074">
    <property type="protein sequence ID" value="MDH2007417.1"/>
    <property type="molecule type" value="Genomic_DNA"/>
</dbReference>
<evidence type="ECO:0000313" key="1">
    <source>
        <dbReference type="EMBL" id="MDH2007417.1"/>
    </source>
</evidence>
<proteinExistence type="predicted"/>
<dbReference type="RefSeq" id="WP_279852550.1">
    <property type="nucleotide sequence ID" value="NZ_JAOCIA010000074.1"/>
</dbReference>
<dbReference type="AlphaFoldDB" id="A0AA42W4X6"/>
<organism evidence="1 2">
    <name type="scientific">Comamonas aquatica</name>
    <dbReference type="NCBI Taxonomy" id="225991"/>
    <lineage>
        <taxon>Bacteria</taxon>
        <taxon>Pseudomonadati</taxon>
        <taxon>Pseudomonadota</taxon>
        <taxon>Betaproteobacteria</taxon>
        <taxon>Burkholderiales</taxon>
        <taxon>Comamonadaceae</taxon>
        <taxon>Comamonas</taxon>
    </lineage>
</organism>